<proteinExistence type="predicted"/>
<dbReference type="AlphaFoldDB" id="A0A831LMW6"/>
<feature type="non-terminal residue" evidence="2">
    <location>
        <position position="1"/>
    </location>
</feature>
<dbReference type="PANTHER" id="PTHR30445">
    <property type="entry name" value="K(+)_H(+) ANTIPORTER SUBUNIT KHTT"/>
    <property type="match status" value="1"/>
</dbReference>
<organism evidence="2">
    <name type="scientific">Geoalkalibacter subterraneus</name>
    <dbReference type="NCBI Taxonomy" id="483547"/>
    <lineage>
        <taxon>Bacteria</taxon>
        <taxon>Pseudomonadati</taxon>
        <taxon>Thermodesulfobacteriota</taxon>
        <taxon>Desulfuromonadia</taxon>
        <taxon>Desulfuromonadales</taxon>
        <taxon>Geoalkalibacteraceae</taxon>
        <taxon>Geoalkalibacter</taxon>
    </lineage>
</organism>
<dbReference type="Pfam" id="PF02080">
    <property type="entry name" value="TrkA_C"/>
    <property type="match status" value="1"/>
</dbReference>
<reference evidence="2" key="1">
    <citation type="journal article" date="2020" name="mSystems">
        <title>Genome- and Community-Level Interaction Insights into Carbon Utilization and Element Cycling Functions of Hydrothermarchaeota in Hydrothermal Sediment.</title>
        <authorList>
            <person name="Zhou Z."/>
            <person name="Liu Y."/>
            <person name="Xu W."/>
            <person name="Pan J."/>
            <person name="Luo Z.H."/>
            <person name="Li M."/>
        </authorList>
    </citation>
    <scope>NUCLEOTIDE SEQUENCE [LARGE SCALE GENOMIC DNA]</scope>
    <source>
        <strain evidence="2">SpSt-1220</strain>
    </source>
</reference>
<dbReference type="InterPro" id="IPR006037">
    <property type="entry name" value="RCK_C"/>
</dbReference>
<evidence type="ECO:0000313" key="2">
    <source>
        <dbReference type="EMBL" id="HDR46561.1"/>
    </source>
</evidence>
<dbReference type="Gene3D" id="3.30.70.1450">
    <property type="entry name" value="Regulator of K+ conductance, C-terminal domain"/>
    <property type="match status" value="2"/>
</dbReference>
<gene>
    <name evidence="2" type="ORF">ENN94_02560</name>
</gene>
<evidence type="ECO:0000259" key="1">
    <source>
        <dbReference type="PROSITE" id="PS51202"/>
    </source>
</evidence>
<dbReference type="Proteomes" id="UP000886162">
    <property type="component" value="Unassembled WGS sequence"/>
</dbReference>
<dbReference type="PROSITE" id="PS51202">
    <property type="entry name" value="RCK_C"/>
    <property type="match status" value="2"/>
</dbReference>
<dbReference type="SUPFAM" id="SSF116726">
    <property type="entry name" value="TrkA C-terminal domain-like"/>
    <property type="match status" value="2"/>
</dbReference>
<dbReference type="GO" id="GO:0008324">
    <property type="term" value="F:monoatomic cation transmembrane transporter activity"/>
    <property type="evidence" value="ECO:0007669"/>
    <property type="project" value="InterPro"/>
</dbReference>
<dbReference type="PANTHER" id="PTHR30445:SF8">
    <property type="entry name" value="K(+)_H(+) ANTIPORTER SUBUNIT KHTT"/>
    <property type="match status" value="1"/>
</dbReference>
<sequence length="139" mass="15140">PLSAAGIAILAVSRGGRVYYEPEPDFRIFPADILLLTGPPAGLKDAESVLNQRDMHRHAEDTDFFEIAEISVSVDSKISGRSLTDLRFRQNYGATLVGIRRGREQITTINPTERLLAGDCIIVIGKAPAIKALKDQAPL</sequence>
<dbReference type="InterPro" id="IPR036721">
    <property type="entry name" value="RCK_C_sf"/>
</dbReference>
<protein>
    <submittedName>
        <fullName evidence="2">Sodium:proton exchanger</fullName>
    </submittedName>
</protein>
<feature type="domain" description="RCK C-terminal" evidence="1">
    <location>
        <begin position="53"/>
        <end position="139"/>
    </location>
</feature>
<name>A0A831LMW6_9BACT</name>
<feature type="domain" description="RCK C-terminal" evidence="1">
    <location>
        <begin position="1"/>
        <end position="52"/>
    </location>
</feature>
<dbReference type="GO" id="GO:0006813">
    <property type="term" value="P:potassium ion transport"/>
    <property type="evidence" value="ECO:0007669"/>
    <property type="project" value="InterPro"/>
</dbReference>
<dbReference type="EMBL" id="DSDO01000172">
    <property type="protein sequence ID" value="HDR46561.1"/>
    <property type="molecule type" value="Genomic_DNA"/>
</dbReference>
<accession>A0A831LMW6</accession>
<dbReference type="InterPro" id="IPR050144">
    <property type="entry name" value="AAE_transporter"/>
</dbReference>
<comment type="caution">
    <text evidence="2">The sequence shown here is derived from an EMBL/GenBank/DDBJ whole genome shotgun (WGS) entry which is preliminary data.</text>
</comment>